<dbReference type="GO" id="GO:0008810">
    <property type="term" value="F:cellulase activity"/>
    <property type="evidence" value="ECO:0007669"/>
    <property type="project" value="UniProtKB-EC"/>
</dbReference>
<evidence type="ECO:0000256" key="4">
    <source>
        <dbReference type="ARBA" id="ARBA00022801"/>
    </source>
</evidence>
<keyword evidence="4 6" id="KW-0378">Hydrolase</keyword>
<dbReference type="PROSITE" id="PS00659">
    <property type="entry name" value="GLYCOSYL_HYDROL_F5"/>
    <property type="match status" value="1"/>
</dbReference>
<comment type="similarity">
    <text evidence="2 6">Belongs to the glycosyl hydrolase 5 (cellulase A) family.</text>
</comment>
<feature type="domain" description="Glycoside hydrolase family 5" evidence="8">
    <location>
        <begin position="65"/>
        <end position="188"/>
    </location>
</feature>
<dbReference type="EMBL" id="WNWQ01000089">
    <property type="protein sequence ID" value="KAE9979650.1"/>
    <property type="molecule type" value="Genomic_DNA"/>
</dbReference>
<dbReference type="GO" id="GO:0009251">
    <property type="term" value="P:glucan catabolic process"/>
    <property type="evidence" value="ECO:0007669"/>
    <property type="project" value="TreeGrafter"/>
</dbReference>
<dbReference type="Proteomes" id="UP000433883">
    <property type="component" value="Unassembled WGS sequence"/>
</dbReference>
<accession>A0A8H3V1F9</accession>
<feature type="signal peptide" evidence="7">
    <location>
        <begin position="1"/>
        <end position="17"/>
    </location>
</feature>
<comment type="caution">
    <text evidence="9">The sequence shown here is derived from an EMBL/GenBank/DDBJ whole genome shotgun (WGS) entry which is preliminary data.</text>
</comment>
<evidence type="ECO:0000259" key="8">
    <source>
        <dbReference type="Pfam" id="PF00150"/>
    </source>
</evidence>
<feature type="domain" description="Glycoside hydrolase family 5" evidence="8">
    <location>
        <begin position="192"/>
        <end position="267"/>
    </location>
</feature>
<dbReference type="PANTHER" id="PTHR34142:SF5">
    <property type="entry name" value="CBM1 DOMAIN-CONTAINING PROTEIN"/>
    <property type="match status" value="1"/>
</dbReference>
<evidence type="ECO:0000256" key="3">
    <source>
        <dbReference type="ARBA" id="ARBA00012601"/>
    </source>
</evidence>
<dbReference type="SUPFAM" id="SSF51445">
    <property type="entry name" value="(Trans)glycosidases"/>
    <property type="match status" value="1"/>
</dbReference>
<dbReference type="PANTHER" id="PTHR34142">
    <property type="entry name" value="ENDO-BETA-1,4-GLUCANASE A"/>
    <property type="match status" value="1"/>
</dbReference>
<evidence type="ECO:0000313" key="10">
    <source>
        <dbReference type="Proteomes" id="UP000433883"/>
    </source>
</evidence>
<evidence type="ECO:0000256" key="7">
    <source>
        <dbReference type="SAM" id="SignalP"/>
    </source>
</evidence>
<evidence type="ECO:0000313" key="9">
    <source>
        <dbReference type="EMBL" id="KAE9979650.1"/>
    </source>
</evidence>
<keyword evidence="7" id="KW-0732">Signal</keyword>
<name>A0A8H3V1F9_VENIN</name>
<dbReference type="Gene3D" id="3.20.20.80">
    <property type="entry name" value="Glycosidases"/>
    <property type="match status" value="2"/>
</dbReference>
<evidence type="ECO:0000256" key="2">
    <source>
        <dbReference type="ARBA" id="ARBA00005641"/>
    </source>
</evidence>
<proteinExistence type="inferred from homology"/>
<feature type="chain" id="PRO_5034127563" description="cellulase" evidence="7">
    <location>
        <begin position="18"/>
        <end position="323"/>
    </location>
</feature>
<gene>
    <name evidence="9" type="ORF">BLS_009582</name>
</gene>
<sequence>MLSLLFKLFVFVHAIHAYNTPPRQVSFAGTNLAGFDFGNKQDGSVVASEIVELTGPSHGTALPVLEQMHHFISQGLNTFRLPVAWQYLVNYQLDGILNATGNFGVYDKLVKGCLDAGAAMCIIDVHNYARWNGHIVGQSGSAADRPENRHLGSLWWQLAAWYKDEKRVAFDIMNEPHDLDVGMWAETVQWAIFNLHKYLDHDASGTNFECTTNNIDSTFAPLAKWLRANNRRAMLTETGGGPNAESCLKYLCEQNDFINANADVYLGVVGWGAGGFDPAWVPRYNLTETPIQEGNELCDQELVKKCIVGKFRGVTGSGSYVAP</sequence>
<comment type="catalytic activity">
    <reaction evidence="1">
        <text>Endohydrolysis of (1-&gt;4)-beta-D-glucosidic linkages in cellulose, lichenin and cereal beta-D-glucans.</text>
        <dbReference type="EC" id="3.2.1.4"/>
    </reaction>
</comment>
<dbReference type="InterPro" id="IPR017853">
    <property type="entry name" value="GH"/>
</dbReference>
<dbReference type="InterPro" id="IPR001547">
    <property type="entry name" value="Glyco_hydro_5"/>
</dbReference>
<organism evidence="9 10">
    <name type="scientific">Venturia inaequalis</name>
    <name type="common">Apple scab fungus</name>
    <dbReference type="NCBI Taxonomy" id="5025"/>
    <lineage>
        <taxon>Eukaryota</taxon>
        <taxon>Fungi</taxon>
        <taxon>Dikarya</taxon>
        <taxon>Ascomycota</taxon>
        <taxon>Pezizomycotina</taxon>
        <taxon>Dothideomycetes</taxon>
        <taxon>Pleosporomycetidae</taxon>
        <taxon>Venturiales</taxon>
        <taxon>Venturiaceae</taxon>
        <taxon>Venturia</taxon>
    </lineage>
</organism>
<reference evidence="9 10" key="1">
    <citation type="submission" date="2019-11" db="EMBL/GenBank/DDBJ databases">
        <title>Venturia inaequalis Genome Resource.</title>
        <authorList>
            <person name="Lichtner F.J."/>
        </authorList>
    </citation>
    <scope>NUCLEOTIDE SEQUENCE [LARGE SCALE GENOMIC DNA]</scope>
    <source>
        <strain evidence="9">Bline_iso_100314</strain>
    </source>
</reference>
<dbReference type="Pfam" id="PF00150">
    <property type="entry name" value="Cellulase"/>
    <property type="match status" value="2"/>
</dbReference>
<keyword evidence="5 6" id="KW-0326">Glycosidase</keyword>
<evidence type="ECO:0000256" key="6">
    <source>
        <dbReference type="RuleBase" id="RU361153"/>
    </source>
</evidence>
<evidence type="ECO:0000256" key="5">
    <source>
        <dbReference type="ARBA" id="ARBA00023295"/>
    </source>
</evidence>
<dbReference type="AlphaFoldDB" id="A0A8H3V1F9"/>
<protein>
    <recommendedName>
        <fullName evidence="3">cellulase</fullName>
        <ecNumber evidence="3">3.2.1.4</ecNumber>
    </recommendedName>
</protein>
<evidence type="ECO:0000256" key="1">
    <source>
        <dbReference type="ARBA" id="ARBA00000966"/>
    </source>
</evidence>
<dbReference type="EC" id="3.2.1.4" evidence="3"/>
<dbReference type="InterPro" id="IPR018087">
    <property type="entry name" value="Glyco_hydro_5_CS"/>
</dbReference>